<feature type="domain" description="Fibronectin type-III" evidence="7">
    <location>
        <begin position="302"/>
        <end position="391"/>
    </location>
</feature>
<dbReference type="FunFam" id="2.30.30.40:FF:000016">
    <property type="entry name" value="RIMS-binding protein 2 isoform X2"/>
    <property type="match status" value="1"/>
</dbReference>
<dbReference type="InterPro" id="IPR035755">
    <property type="entry name" value="RIM-BP_SH3_3"/>
</dbReference>
<dbReference type="eggNOG" id="KOG3632">
    <property type="taxonomic scope" value="Eukaryota"/>
</dbReference>
<name>A0A0V1B7C1_TRISP</name>
<dbReference type="InterPro" id="IPR040325">
    <property type="entry name" value="RIMBP1/2/3"/>
</dbReference>
<feature type="compositionally biased region" description="Polar residues" evidence="5">
    <location>
        <begin position="988"/>
        <end position="997"/>
    </location>
</feature>
<gene>
    <name evidence="8" type="primary">Bzrap1</name>
    <name evidence="8" type="ORF">T01_2355</name>
</gene>
<dbReference type="CDD" id="cd12013">
    <property type="entry name" value="SH3_RIM-BP_3"/>
    <property type="match status" value="1"/>
</dbReference>
<dbReference type="InterPro" id="IPR035753">
    <property type="entry name" value="RIM-BP_SH3_2"/>
</dbReference>
<feature type="domain" description="SH3" evidence="6">
    <location>
        <begin position="143"/>
        <end position="211"/>
    </location>
</feature>
<dbReference type="Gene3D" id="2.60.40.10">
    <property type="entry name" value="Immunoglobulins"/>
    <property type="match status" value="2"/>
</dbReference>
<keyword evidence="2 4" id="KW-0728">SH3 domain</keyword>
<dbReference type="CDD" id="cd12014">
    <property type="entry name" value="SH3_RIM-BP_1"/>
    <property type="match status" value="1"/>
</dbReference>
<dbReference type="GO" id="GO:0045202">
    <property type="term" value="C:synapse"/>
    <property type="evidence" value="ECO:0007669"/>
    <property type="project" value="GOC"/>
</dbReference>
<dbReference type="Pfam" id="PF07653">
    <property type="entry name" value="SH3_2"/>
    <property type="match status" value="3"/>
</dbReference>
<dbReference type="EMBL" id="JYDH01000091">
    <property type="protein sequence ID" value="KRY32880.1"/>
    <property type="molecule type" value="Genomic_DNA"/>
</dbReference>
<dbReference type="InterPro" id="IPR003961">
    <property type="entry name" value="FN3_dom"/>
</dbReference>
<feature type="region of interest" description="Disordered" evidence="5">
    <location>
        <begin position="716"/>
        <end position="735"/>
    </location>
</feature>
<protein>
    <submittedName>
        <fullName evidence="8">Peripheral-type benzodiazepine receptor-associated protein 1</fullName>
    </submittedName>
</protein>
<feature type="compositionally biased region" description="Polar residues" evidence="5">
    <location>
        <begin position="82"/>
        <end position="91"/>
    </location>
</feature>
<dbReference type="CDD" id="cd00063">
    <property type="entry name" value="FN3"/>
    <property type="match status" value="2"/>
</dbReference>
<feature type="compositionally biased region" description="Polar residues" evidence="5">
    <location>
        <begin position="1287"/>
        <end position="1307"/>
    </location>
</feature>
<comment type="similarity">
    <text evidence="1">Belongs to the RIMBP family.</text>
</comment>
<feature type="compositionally biased region" description="Polar residues" evidence="5">
    <location>
        <begin position="1355"/>
        <end position="1367"/>
    </location>
</feature>
<dbReference type="Pfam" id="PF25523">
    <property type="entry name" value="Ig_RIMBP2"/>
    <property type="match status" value="1"/>
</dbReference>
<dbReference type="GO" id="GO:0007274">
    <property type="term" value="P:neuromuscular synaptic transmission"/>
    <property type="evidence" value="ECO:0007669"/>
    <property type="project" value="TreeGrafter"/>
</dbReference>
<keyword evidence="9" id="KW-1185">Reference proteome</keyword>
<dbReference type="Gene3D" id="2.30.30.40">
    <property type="entry name" value="SH3 Domains"/>
    <property type="match status" value="3"/>
</dbReference>
<dbReference type="InterPro" id="IPR013783">
    <property type="entry name" value="Ig-like_fold"/>
</dbReference>
<feature type="region of interest" description="Disordered" evidence="5">
    <location>
        <begin position="1263"/>
        <end position="1395"/>
    </location>
</feature>
<dbReference type="STRING" id="6334.A0A0V1B7C1"/>
<proteinExistence type="inferred from homology"/>
<evidence type="ECO:0000256" key="5">
    <source>
        <dbReference type="SAM" id="MobiDB-lite"/>
    </source>
</evidence>
<dbReference type="Proteomes" id="UP000054776">
    <property type="component" value="Unassembled WGS sequence"/>
</dbReference>
<comment type="caution">
    <text evidence="8">The sequence shown here is derived from an EMBL/GenBank/DDBJ whole genome shotgun (WGS) entry which is preliminary data.</text>
</comment>
<feature type="domain" description="SH3" evidence="6">
    <location>
        <begin position="817"/>
        <end position="885"/>
    </location>
</feature>
<evidence type="ECO:0000313" key="8">
    <source>
        <dbReference type="EMBL" id="KRY32880.1"/>
    </source>
</evidence>
<dbReference type="InterPro" id="IPR057884">
    <property type="entry name" value="FN3_RIM-BP1/2/3"/>
</dbReference>
<evidence type="ECO:0000256" key="3">
    <source>
        <dbReference type="ARBA" id="ARBA00022737"/>
    </source>
</evidence>
<dbReference type="FunCoup" id="A0A0V1B7C1">
    <property type="interactions" value="134"/>
</dbReference>
<feature type="domain" description="Fibronectin type-III" evidence="7">
    <location>
        <begin position="412"/>
        <end position="498"/>
    </location>
</feature>
<feature type="region of interest" description="Disordered" evidence="5">
    <location>
        <begin position="960"/>
        <end position="998"/>
    </location>
</feature>
<evidence type="ECO:0000259" key="7">
    <source>
        <dbReference type="PROSITE" id="PS50853"/>
    </source>
</evidence>
<feature type="region of interest" description="Disordered" evidence="5">
    <location>
        <begin position="1030"/>
        <end position="1071"/>
    </location>
</feature>
<keyword evidence="8" id="KW-0675">Receptor</keyword>
<dbReference type="InterPro" id="IPR036116">
    <property type="entry name" value="FN3_sf"/>
</dbReference>
<feature type="compositionally biased region" description="Low complexity" evidence="5">
    <location>
        <begin position="1308"/>
        <end position="1320"/>
    </location>
</feature>
<dbReference type="PROSITE" id="PS50853">
    <property type="entry name" value="FN3"/>
    <property type="match status" value="2"/>
</dbReference>
<feature type="compositionally biased region" description="Polar residues" evidence="5">
    <location>
        <begin position="1101"/>
        <end position="1113"/>
    </location>
</feature>
<dbReference type="PROSITE" id="PS50002">
    <property type="entry name" value="SH3"/>
    <property type="match status" value="3"/>
</dbReference>
<dbReference type="SUPFAM" id="SSF50044">
    <property type="entry name" value="SH3-domain"/>
    <property type="match status" value="3"/>
</dbReference>
<evidence type="ECO:0000259" key="6">
    <source>
        <dbReference type="PROSITE" id="PS50002"/>
    </source>
</evidence>
<feature type="compositionally biased region" description="Basic residues" evidence="5">
    <location>
        <begin position="975"/>
        <end position="987"/>
    </location>
</feature>
<dbReference type="CDD" id="cd12012">
    <property type="entry name" value="SH3_RIM-BP_2"/>
    <property type="match status" value="1"/>
</dbReference>
<dbReference type="InterPro" id="IPR001452">
    <property type="entry name" value="SH3_domain"/>
</dbReference>
<dbReference type="SMART" id="SM00326">
    <property type="entry name" value="SH3"/>
    <property type="match status" value="3"/>
</dbReference>
<dbReference type="InParanoid" id="A0A0V1B7C1"/>
<feature type="region of interest" description="Disordered" evidence="5">
    <location>
        <begin position="82"/>
        <end position="104"/>
    </location>
</feature>
<feature type="compositionally biased region" description="Polar residues" evidence="5">
    <location>
        <begin position="1269"/>
        <end position="1279"/>
    </location>
</feature>
<dbReference type="PRINTS" id="PR00452">
    <property type="entry name" value="SH3DOMAIN"/>
</dbReference>
<feature type="compositionally biased region" description="Basic and acidic residues" evidence="5">
    <location>
        <begin position="1090"/>
        <end position="1100"/>
    </location>
</feature>
<keyword evidence="3" id="KW-0677">Repeat</keyword>
<dbReference type="PANTHER" id="PTHR14234">
    <property type="entry name" value="RIM BINDING PROTEIN-RELATED"/>
    <property type="match status" value="1"/>
</dbReference>
<evidence type="ECO:0000313" key="9">
    <source>
        <dbReference type="Proteomes" id="UP000054776"/>
    </source>
</evidence>
<feature type="domain" description="SH3" evidence="6">
    <location>
        <begin position="1177"/>
        <end position="1245"/>
    </location>
</feature>
<reference evidence="8 9" key="1">
    <citation type="submission" date="2015-01" db="EMBL/GenBank/DDBJ databases">
        <title>Evolution of Trichinella species and genotypes.</title>
        <authorList>
            <person name="Korhonen P.K."/>
            <person name="Edoardo P."/>
            <person name="Giuseppe L.R."/>
            <person name="Gasser R.B."/>
        </authorList>
    </citation>
    <scope>NUCLEOTIDE SEQUENCE [LARGE SCALE GENOMIC DNA]</scope>
    <source>
        <strain evidence="8">ISS3</strain>
    </source>
</reference>
<accession>A0A0V1B7C1</accession>
<evidence type="ECO:0000256" key="4">
    <source>
        <dbReference type="PROSITE-ProRule" id="PRU00192"/>
    </source>
</evidence>
<organism evidence="8 9">
    <name type="scientific">Trichinella spiralis</name>
    <name type="common">Trichina worm</name>
    <dbReference type="NCBI Taxonomy" id="6334"/>
    <lineage>
        <taxon>Eukaryota</taxon>
        <taxon>Metazoa</taxon>
        <taxon>Ecdysozoa</taxon>
        <taxon>Nematoda</taxon>
        <taxon>Enoplea</taxon>
        <taxon>Dorylaimia</taxon>
        <taxon>Trichinellida</taxon>
        <taxon>Trichinellidae</taxon>
        <taxon>Trichinella</taxon>
    </lineage>
</organism>
<evidence type="ECO:0000256" key="1">
    <source>
        <dbReference type="ARBA" id="ARBA00010749"/>
    </source>
</evidence>
<dbReference type="InterPro" id="IPR036028">
    <property type="entry name" value="SH3-like_dom_sf"/>
</dbReference>
<dbReference type="OrthoDB" id="4158657at2759"/>
<dbReference type="PANTHER" id="PTHR14234:SF19">
    <property type="entry name" value="RIM-BINDING PROTEIN, ISOFORM F"/>
    <property type="match status" value="1"/>
</dbReference>
<feature type="region of interest" description="Disordered" evidence="5">
    <location>
        <begin position="1083"/>
        <end position="1136"/>
    </location>
</feature>
<sequence length="1395" mass="155466">MESTFLEMYSLLEKLKLQNQCFDYDQKTVNKDCLNATAVVRQRIGQIEEELLSLKQTLEMLNWRSGPESSNKLDRQVQFDVSKSSANSGYQWSGDGGDGAPNRRCRMFNSEAQEKKMNPLSRLTLNDDEVDLKFVKEWMSSKPSCRLFQAKYKYRPLKDSPNDNPELELPLNEGDLVLVCGKMDEDSFYMGELANGRRGLVPSNYVEPIRLDSLNKMSDNASSLKSLNSASALTVDYAHDANRENNLSFILQNNSSHSTTVQRGHNDYMSSLPEHMCPYPCVDVTNVTVHELRQNDGIRVPSPNSLTVEKQLRKSVLISWTPPTTNLVPVLQYHVCIDGVVRTVVPAGYNTKALVEDIDNDKISRLSVRSVAESGYSPDAACTVTIGKGKSRSKLSSCVSKIMGLILDSNVAPQDVRVSSITPVSAQVAWYPGNSNCEHVILLNGLKVGTCPPGIYQILLKGLIPSTLYRCSVRVKDPKAVLEEQPVEGHVDFKTLSKIGLPDAPTNVQCEFGPQDGTLLVTWQPVTTQPKPPSRAAIAGYLVYADGKKISEVDTPTGDHVLLKWADLSDDPPLFITVKAKTREGSISADSNAVRLPKPEHKSPQTAKLIAVTSANEKTSLIPPAMNSYAEINSYNYHTASPNTQNIRLSQTLPTRSLCQSANLSSCQLPMTPSSTIRTAPSYYIFHPPLTKPDEGGKLTERPSLLEMETNYLLRQQQKSRSSMRRRSLSLEDDKSPEFRGQTYIEIPHIQVMEDTVPILTARTADTWTPAMKYIQPVYNSKSLPRQRHVTNSRAASEPDLRIDHRGASFSWRSRPRARRCLVAMYDYNPKHMSPNYNAVRDELSFQRGQLIRLLEDPDPDGFYLGQINGRIGLVPSNLVVEVKNELRYLPAIPAEDPYVMPFGGNGAWNHLPTLPFMDPYTLQRMKENSAYGRFRRRYATSADYEQWAHSSDPTLSRYVDYETSSGTPDERYSKNHQRNRRMKFKQKSYSLDQPQVDNILEREQSPVYCAGPDDEGPVGQEYHGRRTVLPHMSGNHVSPSRHQQTGKSHGRKSKRDINGEPSEYYPGNSFVNQHENYYQTHWHTSPRYDSPRRSLDRRSAGNTIGYRSSNYNGGRYIDGGKGSPDGREEPPTAYRQRQLHSTNISDSEVRARRNESGSNNYNNQLISIIREAVRTGPATSVVAKFDYDPRILSPNMDAEHEELRFLSGDVITVFGDMDEDGFYVGELNGRYGLVPSNFLELPNCNGPVDASNQMKEENARAVTRKEATNYTSAASVPVNSGEKSKPSSTVNIQATSSSSKLTTIGGSSQQNAQQNNSSNTVVGQRGNDVSKTSCASVGKADGRRSSVVPRKGAQNGQRAAGTTKQVPSKHPVKSASSKEDSGAGFSKMWKKIVE</sequence>
<dbReference type="SUPFAM" id="SSF49265">
    <property type="entry name" value="Fibronectin type III"/>
    <property type="match status" value="2"/>
</dbReference>
<evidence type="ECO:0000256" key="2">
    <source>
        <dbReference type="ARBA" id="ARBA00022443"/>
    </source>
</evidence>
<feature type="compositionally biased region" description="Polar residues" evidence="5">
    <location>
        <begin position="1036"/>
        <end position="1048"/>
    </location>
</feature>
<dbReference type="SMART" id="SM00060">
    <property type="entry name" value="FN3"/>
    <property type="match status" value="3"/>
</dbReference>
<dbReference type="FunFam" id="2.30.30.40:FF:000023">
    <property type="entry name" value="RIMS-binding protein 2 isoform F"/>
    <property type="match status" value="1"/>
</dbReference>